<dbReference type="FunFam" id="1.10.10.10:FF:000213">
    <property type="entry name" value="Coniferyl alcohol 9-O-methyltransferase"/>
    <property type="match status" value="1"/>
</dbReference>
<dbReference type="EC" id="2.1.1.150" evidence="5"/>
<feature type="active site" description="Proton acceptor" evidence="6">
    <location>
        <position position="263"/>
    </location>
</feature>
<dbReference type="SUPFAM" id="SSF53335">
    <property type="entry name" value="S-adenosyl-L-methionine-dependent methyltransferases"/>
    <property type="match status" value="1"/>
</dbReference>
<dbReference type="EMBL" id="SDMP01000007">
    <property type="protein sequence ID" value="RYR46810.1"/>
    <property type="molecule type" value="Genomic_DNA"/>
</dbReference>
<keyword evidence="10" id="KW-1185">Reference proteome</keyword>
<dbReference type="SMR" id="A0A445C7A3"/>
<evidence type="ECO:0000256" key="2">
    <source>
        <dbReference type="ARBA" id="ARBA00022679"/>
    </source>
</evidence>
<dbReference type="GO" id="GO:0046983">
    <property type="term" value="F:protein dimerization activity"/>
    <property type="evidence" value="ECO:0007669"/>
    <property type="project" value="InterPro"/>
</dbReference>
<dbReference type="AlphaFoldDB" id="A0A445C7A3"/>
<dbReference type="InterPro" id="IPR036390">
    <property type="entry name" value="WH_DNA-bd_sf"/>
</dbReference>
<dbReference type="Gene3D" id="1.10.10.10">
    <property type="entry name" value="Winged helix-like DNA-binding domain superfamily/Winged helix DNA-binding domain"/>
    <property type="match status" value="1"/>
</dbReference>
<comment type="catalytic activity">
    <reaction evidence="4">
        <text>a 7-hydroxyisoflavone + S-adenosyl-L-methionine = a 7-methoxyisoflavone + S-adenosyl-L-homocysteine + H(+)</text>
        <dbReference type="Rhea" id="RHEA:17933"/>
        <dbReference type="ChEBI" id="CHEBI:15378"/>
        <dbReference type="ChEBI" id="CHEBI:55465"/>
        <dbReference type="ChEBI" id="CHEBI:57856"/>
        <dbReference type="ChEBI" id="CHEBI:59789"/>
        <dbReference type="ChEBI" id="CHEBI:140356"/>
        <dbReference type="EC" id="2.1.1.150"/>
    </reaction>
</comment>
<evidence type="ECO:0000259" key="7">
    <source>
        <dbReference type="Pfam" id="PF00891"/>
    </source>
</evidence>
<dbReference type="InterPro" id="IPR016461">
    <property type="entry name" value="COMT-like"/>
</dbReference>
<keyword evidence="1" id="KW-0489">Methyltransferase</keyword>
<dbReference type="SUPFAM" id="SSF46785">
    <property type="entry name" value="Winged helix' DNA-binding domain"/>
    <property type="match status" value="1"/>
</dbReference>
<dbReference type="Pfam" id="PF00891">
    <property type="entry name" value="Methyltransf_2"/>
    <property type="match status" value="1"/>
</dbReference>
<evidence type="ECO:0000256" key="4">
    <source>
        <dbReference type="ARBA" id="ARBA00050968"/>
    </source>
</evidence>
<name>A0A445C7A3_ARAHY</name>
<keyword evidence="3" id="KW-0949">S-adenosyl-L-methionine</keyword>
<dbReference type="STRING" id="3818.A0A445C7A3"/>
<proteinExistence type="predicted"/>
<evidence type="ECO:0000259" key="8">
    <source>
        <dbReference type="Pfam" id="PF08100"/>
    </source>
</evidence>
<gene>
    <name evidence="9" type="ORF">Ahy_A07g032644</name>
</gene>
<dbReference type="Pfam" id="PF08100">
    <property type="entry name" value="Dimerisation"/>
    <property type="match status" value="1"/>
</dbReference>
<keyword evidence="2" id="KW-0808">Transferase</keyword>
<evidence type="ECO:0000256" key="3">
    <source>
        <dbReference type="ARBA" id="ARBA00022691"/>
    </source>
</evidence>
<accession>A0A445C7A3</accession>
<comment type="caution">
    <text evidence="9">The sequence shown here is derived from an EMBL/GenBank/DDBJ whole genome shotgun (WGS) entry which is preliminary data.</text>
</comment>
<reference evidence="9 10" key="1">
    <citation type="submission" date="2019-01" db="EMBL/GenBank/DDBJ databases">
        <title>Sequencing of cultivated peanut Arachis hypogaea provides insights into genome evolution and oil improvement.</title>
        <authorList>
            <person name="Chen X."/>
        </authorList>
    </citation>
    <scope>NUCLEOTIDE SEQUENCE [LARGE SCALE GENOMIC DNA]</scope>
    <source>
        <strain evidence="10">cv. Fuhuasheng</strain>
        <tissue evidence="9">Leaves</tissue>
    </source>
</reference>
<dbReference type="InterPro" id="IPR001077">
    <property type="entry name" value="COMT_C"/>
</dbReference>
<evidence type="ECO:0000256" key="5">
    <source>
        <dbReference type="ARBA" id="ARBA00066355"/>
    </source>
</evidence>
<dbReference type="Proteomes" id="UP000289738">
    <property type="component" value="Chromosome A07"/>
</dbReference>
<evidence type="ECO:0000313" key="10">
    <source>
        <dbReference type="Proteomes" id="UP000289738"/>
    </source>
</evidence>
<dbReference type="PROSITE" id="PS51683">
    <property type="entry name" value="SAM_OMT_II"/>
    <property type="match status" value="1"/>
</dbReference>
<dbReference type="Gramene" id="arahy.Tifrunner.gnm2.ann2.Ah07g153100.1">
    <property type="protein sequence ID" value="arahy.Tifrunner.gnm2.ann2.Ah07g153100.1-CDS"/>
    <property type="gene ID" value="arahy.Tifrunner.gnm2.ann2.Ah07g153100"/>
</dbReference>
<dbReference type="GO" id="GO:0032259">
    <property type="term" value="P:methylation"/>
    <property type="evidence" value="ECO:0007669"/>
    <property type="project" value="UniProtKB-KW"/>
</dbReference>
<evidence type="ECO:0000256" key="6">
    <source>
        <dbReference type="PIRSR" id="PIRSR005739-1"/>
    </source>
</evidence>
<evidence type="ECO:0000313" key="9">
    <source>
        <dbReference type="EMBL" id="RYR46810.1"/>
    </source>
</evidence>
<dbReference type="Gene3D" id="3.40.50.150">
    <property type="entry name" value="Vaccinia Virus protein VP39"/>
    <property type="match status" value="1"/>
</dbReference>
<dbReference type="InterPro" id="IPR012967">
    <property type="entry name" value="COMT_dimerisation"/>
</dbReference>
<organism evidence="9 10">
    <name type="scientific">Arachis hypogaea</name>
    <name type="common">Peanut</name>
    <dbReference type="NCBI Taxonomy" id="3818"/>
    <lineage>
        <taxon>Eukaryota</taxon>
        <taxon>Viridiplantae</taxon>
        <taxon>Streptophyta</taxon>
        <taxon>Embryophyta</taxon>
        <taxon>Tracheophyta</taxon>
        <taxon>Spermatophyta</taxon>
        <taxon>Magnoliopsida</taxon>
        <taxon>eudicotyledons</taxon>
        <taxon>Gunneridae</taxon>
        <taxon>Pentapetalae</taxon>
        <taxon>rosids</taxon>
        <taxon>fabids</taxon>
        <taxon>Fabales</taxon>
        <taxon>Fabaceae</taxon>
        <taxon>Papilionoideae</taxon>
        <taxon>50 kb inversion clade</taxon>
        <taxon>dalbergioids sensu lato</taxon>
        <taxon>Dalbergieae</taxon>
        <taxon>Pterocarpus clade</taxon>
        <taxon>Arachis</taxon>
    </lineage>
</organism>
<dbReference type="GO" id="GO:0009717">
    <property type="term" value="P:isoflavonoid biosynthetic process"/>
    <property type="evidence" value="ECO:0007669"/>
    <property type="project" value="UniProtKB-ARBA"/>
</dbReference>
<dbReference type="OrthoDB" id="2410195at2759"/>
<evidence type="ECO:0000256" key="1">
    <source>
        <dbReference type="ARBA" id="ARBA00022603"/>
    </source>
</evidence>
<dbReference type="PANTHER" id="PTHR11746">
    <property type="entry name" value="O-METHYLTRANSFERASE"/>
    <property type="match status" value="1"/>
</dbReference>
<protein>
    <recommendedName>
        <fullName evidence="5">isoflavone 7-O-methyltransferase</fullName>
        <ecNumber evidence="5">2.1.1.150</ecNumber>
    </recommendedName>
</protein>
<dbReference type="PIRSF" id="PIRSF005739">
    <property type="entry name" value="O-mtase"/>
    <property type="match status" value="1"/>
</dbReference>
<dbReference type="FunFam" id="3.40.50.150:FF:000057">
    <property type="entry name" value="O-methyltransferase ZRP4"/>
    <property type="match status" value="1"/>
</dbReference>
<dbReference type="InterPro" id="IPR029063">
    <property type="entry name" value="SAM-dependent_MTases_sf"/>
</dbReference>
<sequence length="360" mass="40510">MGFQSGEQANNLLKAQCHIWNHMYSFVNTISLKCAVDLDIFETIHKHGRPMSLSQLIASLQIHPSKSTFIPRLMRILTHSDFFATTNVADNNNEIEIGYVLTDSSMLLLKEHPLSIRTFFVNSLDPILTNPWNKLSTWYKNEDPTPFETEHGIMVWEYGGREPRLNHLINDAMASDARFISEMVIEKCKGVFEGLESLVDVGGGNGTLAKAIAKSFPQLECTVLDQPHVVADLEGSDNLKYVGGNMFEAIPPADAVLMKGILHDWNDKECINILKKSNEAILSKGKEGKLIIIDMVVQEDEKKDPELVETQLFFDLLMLVMAAGKERSEKEWAKLFFSAGFSDYKIIPVLGMRSVIEVYP</sequence>
<feature type="domain" description="O-methyltransferase C-terminal" evidence="7">
    <location>
        <begin position="132"/>
        <end position="342"/>
    </location>
</feature>
<dbReference type="GO" id="GO:0033800">
    <property type="term" value="F:isoflavone 7-O-methyltransferase activity"/>
    <property type="evidence" value="ECO:0007669"/>
    <property type="project" value="UniProtKB-EC"/>
</dbReference>
<feature type="domain" description="O-methyltransferase dimerisation" evidence="8">
    <location>
        <begin position="20"/>
        <end position="110"/>
    </location>
</feature>
<dbReference type="InterPro" id="IPR036388">
    <property type="entry name" value="WH-like_DNA-bd_sf"/>
</dbReference>